<dbReference type="InterPro" id="IPR019833">
    <property type="entry name" value="Mn/Fe_SOD_BS"/>
</dbReference>
<evidence type="ECO:0000259" key="11">
    <source>
        <dbReference type="Pfam" id="PF02777"/>
    </source>
</evidence>
<sequence length="199" mass="22167">MAITLPDLPYARDALAPHISAETLDFHHGKHHRTYVDKANELVKGTPLDSEALETIIRAAWTDKNAALFNNAAQIWNHSFYWRSMKPGGGGRPTGKLAEAIGRDFGSFEKFADAFKAAGAGQFGSGWAWLVVKNGKLDVRKTGNAETPLTEDGVTPLLTMDVWEHAYYLDFQNRRPDYITAFLEHLVNWDFAADNFAKA</sequence>
<evidence type="ECO:0000256" key="6">
    <source>
        <dbReference type="ARBA" id="ARBA00024318"/>
    </source>
</evidence>
<comment type="cofactor">
    <cofactor evidence="1">
        <name>Fe(3+)</name>
        <dbReference type="ChEBI" id="CHEBI:29034"/>
    </cofactor>
</comment>
<comment type="function">
    <text evidence="9">Destroys radicals which are normally produced within the cells and which are toxic to biological systems.</text>
</comment>
<dbReference type="InterPro" id="IPR019831">
    <property type="entry name" value="Mn/Fe_SOD_N"/>
</dbReference>
<dbReference type="EMBL" id="VWOJ01000001">
    <property type="protein sequence ID" value="KAA5805224.1"/>
    <property type="molecule type" value="Genomic_DNA"/>
</dbReference>
<dbReference type="Gene3D" id="3.55.40.20">
    <property type="entry name" value="Iron/manganese superoxide dismutase, C-terminal domain"/>
    <property type="match status" value="1"/>
</dbReference>
<keyword evidence="3 8" id="KW-0479">Metal-binding</keyword>
<name>A0A5M6ZNS1_9PROT</name>
<evidence type="ECO:0000256" key="8">
    <source>
        <dbReference type="PIRSR" id="PIRSR000349-1"/>
    </source>
</evidence>
<dbReference type="InterPro" id="IPR019832">
    <property type="entry name" value="Mn/Fe_SOD_C"/>
</dbReference>
<evidence type="ECO:0000256" key="3">
    <source>
        <dbReference type="ARBA" id="ARBA00022723"/>
    </source>
</evidence>
<evidence type="ECO:0000256" key="2">
    <source>
        <dbReference type="ARBA" id="ARBA00008714"/>
    </source>
</evidence>
<dbReference type="GO" id="GO:0004784">
    <property type="term" value="F:superoxide dismutase activity"/>
    <property type="evidence" value="ECO:0007669"/>
    <property type="project" value="UniProtKB-EC"/>
</dbReference>
<comment type="caution">
    <text evidence="12">The sequence shown here is derived from an EMBL/GenBank/DDBJ whole genome shotgun (WGS) entry which is preliminary data.</text>
</comment>
<dbReference type="InterPro" id="IPR001189">
    <property type="entry name" value="Mn/Fe_SOD"/>
</dbReference>
<dbReference type="Proteomes" id="UP000325122">
    <property type="component" value="Unassembled WGS sequence"/>
</dbReference>
<keyword evidence="5" id="KW-0408">Iron</keyword>
<dbReference type="SUPFAM" id="SSF46609">
    <property type="entry name" value="Fe,Mn superoxide dismutase (SOD), N-terminal domain"/>
    <property type="match status" value="1"/>
</dbReference>
<dbReference type="InterPro" id="IPR036324">
    <property type="entry name" value="Mn/Fe_SOD_N_sf"/>
</dbReference>
<dbReference type="InterPro" id="IPR036314">
    <property type="entry name" value="SOD_C_sf"/>
</dbReference>
<organism evidence="12 13">
    <name type="scientific">Alkalicaulis satelles</name>
    <dbReference type="NCBI Taxonomy" id="2609175"/>
    <lineage>
        <taxon>Bacteria</taxon>
        <taxon>Pseudomonadati</taxon>
        <taxon>Pseudomonadota</taxon>
        <taxon>Alphaproteobacteria</taxon>
        <taxon>Maricaulales</taxon>
        <taxon>Maricaulaceae</taxon>
        <taxon>Alkalicaulis</taxon>
    </lineage>
</organism>
<evidence type="ECO:0000313" key="13">
    <source>
        <dbReference type="Proteomes" id="UP000325122"/>
    </source>
</evidence>
<feature type="binding site" evidence="8">
    <location>
        <position position="161"/>
    </location>
    <ligand>
        <name>Mn(2+)</name>
        <dbReference type="ChEBI" id="CHEBI:29035"/>
    </ligand>
</feature>
<comment type="catalytic activity">
    <reaction evidence="7">
        <text>2 superoxide + 2 H(+) = H2O2 + O2</text>
        <dbReference type="Rhea" id="RHEA:20696"/>
        <dbReference type="ChEBI" id="CHEBI:15378"/>
        <dbReference type="ChEBI" id="CHEBI:15379"/>
        <dbReference type="ChEBI" id="CHEBI:16240"/>
        <dbReference type="ChEBI" id="CHEBI:18421"/>
        <dbReference type="EC" id="1.15.1.1"/>
    </reaction>
    <physiologicalReaction direction="left-to-right" evidence="7">
        <dbReference type="Rhea" id="RHEA:20697"/>
    </physiologicalReaction>
</comment>
<gene>
    <name evidence="12" type="ORF">F1654_04365</name>
</gene>
<reference evidence="12 13" key="1">
    <citation type="submission" date="2019-09" db="EMBL/GenBank/DDBJ databases">
        <authorList>
            <person name="Kevbrin V."/>
            <person name="Grouzdev D.S."/>
        </authorList>
    </citation>
    <scope>NUCLEOTIDE SEQUENCE [LARGE SCALE GENOMIC DNA]</scope>
    <source>
        <strain evidence="12 13">G-192</strain>
    </source>
</reference>
<feature type="binding site" evidence="8">
    <location>
        <position position="165"/>
    </location>
    <ligand>
        <name>Mn(2+)</name>
        <dbReference type="ChEBI" id="CHEBI:29035"/>
    </ligand>
</feature>
<evidence type="ECO:0000256" key="7">
    <source>
        <dbReference type="ARBA" id="ARBA00047393"/>
    </source>
</evidence>
<dbReference type="FunFam" id="3.55.40.20:FF:000001">
    <property type="entry name" value="Superoxide dismutase"/>
    <property type="match status" value="1"/>
</dbReference>
<dbReference type="PIRSF" id="PIRSF000349">
    <property type="entry name" value="SODismutase"/>
    <property type="match status" value="1"/>
</dbReference>
<comment type="function">
    <text evidence="6">Destroys superoxide anion radicals which are normally produced within the cells and which are toxic to biological systems. Catalyzes the dismutation of superoxide anion radicals into O2 and H2O2 by successive reduction and oxidation of the transition metal ion at the active site.</text>
</comment>
<dbReference type="PANTHER" id="PTHR42769:SF3">
    <property type="entry name" value="SUPEROXIDE DISMUTASE [FE] 2, CHLOROPLASTIC"/>
    <property type="match status" value="1"/>
</dbReference>
<evidence type="ECO:0000256" key="1">
    <source>
        <dbReference type="ARBA" id="ARBA00001965"/>
    </source>
</evidence>
<evidence type="ECO:0000313" key="12">
    <source>
        <dbReference type="EMBL" id="KAA5805224.1"/>
    </source>
</evidence>
<evidence type="ECO:0000256" key="9">
    <source>
        <dbReference type="RuleBase" id="RU000414"/>
    </source>
</evidence>
<dbReference type="GO" id="GO:0046914">
    <property type="term" value="F:transition metal ion binding"/>
    <property type="evidence" value="ECO:0007669"/>
    <property type="project" value="UniProtKB-ARBA"/>
</dbReference>
<dbReference type="EC" id="1.15.1.1" evidence="9"/>
<feature type="domain" description="Manganese/iron superoxide dismutase C-terminal" evidence="11">
    <location>
        <begin position="93"/>
        <end position="194"/>
    </location>
</feature>
<feature type="binding site" evidence="8">
    <location>
        <position position="78"/>
    </location>
    <ligand>
        <name>Mn(2+)</name>
        <dbReference type="ChEBI" id="CHEBI:29035"/>
    </ligand>
</feature>
<dbReference type="Pfam" id="PF00081">
    <property type="entry name" value="Sod_Fe_N"/>
    <property type="match status" value="1"/>
</dbReference>
<evidence type="ECO:0000256" key="5">
    <source>
        <dbReference type="ARBA" id="ARBA00023004"/>
    </source>
</evidence>
<feature type="domain" description="Manganese/iron superoxide dismutase N-terminal" evidence="10">
    <location>
        <begin position="4"/>
        <end position="86"/>
    </location>
</feature>
<proteinExistence type="inferred from homology"/>
<feature type="binding site" evidence="8">
    <location>
        <position position="27"/>
    </location>
    <ligand>
        <name>Mn(2+)</name>
        <dbReference type="ChEBI" id="CHEBI:29035"/>
    </ligand>
</feature>
<dbReference type="PROSITE" id="PS00088">
    <property type="entry name" value="SOD_MN"/>
    <property type="match status" value="1"/>
</dbReference>
<accession>A0A5M6ZNS1</accession>
<dbReference type="GO" id="GO:0005737">
    <property type="term" value="C:cytoplasm"/>
    <property type="evidence" value="ECO:0007669"/>
    <property type="project" value="UniProtKB-ARBA"/>
</dbReference>
<dbReference type="PANTHER" id="PTHR42769">
    <property type="entry name" value="SUPEROXIDE DISMUTASE"/>
    <property type="match status" value="1"/>
</dbReference>
<evidence type="ECO:0000256" key="4">
    <source>
        <dbReference type="ARBA" id="ARBA00023002"/>
    </source>
</evidence>
<dbReference type="Pfam" id="PF02777">
    <property type="entry name" value="Sod_Fe_C"/>
    <property type="match status" value="1"/>
</dbReference>
<protein>
    <recommendedName>
        <fullName evidence="9">Superoxide dismutase</fullName>
        <ecNumber evidence="9">1.15.1.1</ecNumber>
    </recommendedName>
</protein>
<dbReference type="PRINTS" id="PR01703">
    <property type="entry name" value="MNSODISMTASE"/>
</dbReference>
<dbReference type="Gene3D" id="1.10.287.990">
    <property type="entry name" value="Fe,Mn superoxide dismutase (SOD) domain"/>
    <property type="match status" value="1"/>
</dbReference>
<evidence type="ECO:0000259" key="10">
    <source>
        <dbReference type="Pfam" id="PF00081"/>
    </source>
</evidence>
<keyword evidence="13" id="KW-1185">Reference proteome</keyword>
<dbReference type="SUPFAM" id="SSF54719">
    <property type="entry name" value="Fe,Mn superoxide dismutase (SOD), C-terminal domain"/>
    <property type="match status" value="1"/>
</dbReference>
<keyword evidence="4 9" id="KW-0560">Oxidoreductase</keyword>
<dbReference type="AlphaFoldDB" id="A0A5M6ZNS1"/>
<dbReference type="FunFam" id="1.10.287.990:FF:000002">
    <property type="entry name" value="Superoxide dismutase"/>
    <property type="match status" value="1"/>
</dbReference>
<comment type="similarity">
    <text evidence="2 9">Belongs to the iron/manganese superoxide dismutase family.</text>
</comment>
<dbReference type="RefSeq" id="WP_150022255.1">
    <property type="nucleotide sequence ID" value="NZ_VWOJ01000001.1"/>
</dbReference>